<dbReference type="SMART" id="SM00082">
    <property type="entry name" value="LRRCT"/>
    <property type="match status" value="1"/>
</dbReference>
<dbReference type="PANTHER" id="PTHR24369">
    <property type="entry name" value="ANTIGEN BSP, PUTATIVE-RELATED"/>
    <property type="match status" value="1"/>
</dbReference>
<keyword evidence="2 4" id="KW-0732">Signal</keyword>
<name>A0A3B3UA97_9TELE</name>
<feature type="domain" description="LRRCT" evidence="5">
    <location>
        <begin position="204"/>
        <end position="254"/>
    </location>
</feature>
<dbReference type="InterPro" id="IPR000483">
    <property type="entry name" value="Cys-rich_flank_reg_C"/>
</dbReference>
<keyword evidence="7" id="KW-1185">Reference proteome</keyword>
<evidence type="ECO:0000256" key="1">
    <source>
        <dbReference type="ARBA" id="ARBA00022614"/>
    </source>
</evidence>
<proteinExistence type="predicted"/>
<dbReference type="STRING" id="48699.ENSPLAP00000009706"/>
<evidence type="ECO:0000256" key="3">
    <source>
        <dbReference type="ARBA" id="ARBA00022737"/>
    </source>
</evidence>
<feature type="chain" id="PRO_5017290489" description="LRRCT domain-containing protein" evidence="4">
    <location>
        <begin position="18"/>
        <end position="304"/>
    </location>
</feature>
<evidence type="ECO:0000313" key="6">
    <source>
        <dbReference type="Ensembl" id="ENSPLAP00000009706.1"/>
    </source>
</evidence>
<dbReference type="PANTHER" id="PTHR24369:SF210">
    <property type="entry name" value="CHAOPTIN-RELATED"/>
    <property type="match status" value="1"/>
</dbReference>
<protein>
    <recommendedName>
        <fullName evidence="5">LRRCT domain-containing protein</fullName>
    </recommendedName>
</protein>
<dbReference type="AlphaFoldDB" id="A0A3B3UA97"/>
<dbReference type="InterPro" id="IPR003591">
    <property type="entry name" value="Leu-rich_rpt_typical-subtyp"/>
</dbReference>
<keyword evidence="1" id="KW-0433">Leucine-rich repeat</keyword>
<dbReference type="Ensembl" id="ENSPLAT00000000759.1">
    <property type="protein sequence ID" value="ENSPLAP00000009706.1"/>
    <property type="gene ID" value="ENSPLAG00000012510.1"/>
</dbReference>
<dbReference type="SUPFAM" id="SSF52058">
    <property type="entry name" value="L domain-like"/>
    <property type="match status" value="1"/>
</dbReference>
<keyword evidence="3" id="KW-0677">Repeat</keyword>
<dbReference type="SMART" id="SM00369">
    <property type="entry name" value="LRR_TYP"/>
    <property type="match status" value="6"/>
</dbReference>
<dbReference type="InterPro" id="IPR001611">
    <property type="entry name" value="Leu-rich_rpt"/>
</dbReference>
<dbReference type="InterPro" id="IPR050541">
    <property type="entry name" value="LRR_TM_domain-containing"/>
</dbReference>
<dbReference type="Gene3D" id="3.80.10.10">
    <property type="entry name" value="Ribonuclease Inhibitor"/>
    <property type="match status" value="3"/>
</dbReference>
<evidence type="ECO:0000259" key="5">
    <source>
        <dbReference type="SMART" id="SM00082"/>
    </source>
</evidence>
<evidence type="ECO:0000256" key="2">
    <source>
        <dbReference type="ARBA" id="ARBA00022729"/>
    </source>
</evidence>
<reference evidence="6" key="2">
    <citation type="submission" date="2025-09" db="UniProtKB">
        <authorList>
            <consortium name="Ensembl"/>
        </authorList>
    </citation>
    <scope>IDENTIFICATION</scope>
</reference>
<dbReference type="InterPro" id="IPR032675">
    <property type="entry name" value="LRR_dom_sf"/>
</dbReference>
<dbReference type="GO" id="GO:0005886">
    <property type="term" value="C:plasma membrane"/>
    <property type="evidence" value="ECO:0007669"/>
    <property type="project" value="TreeGrafter"/>
</dbReference>
<organism evidence="6 7">
    <name type="scientific">Poecilia latipinna</name>
    <name type="common">sailfin molly</name>
    <dbReference type="NCBI Taxonomy" id="48699"/>
    <lineage>
        <taxon>Eukaryota</taxon>
        <taxon>Metazoa</taxon>
        <taxon>Chordata</taxon>
        <taxon>Craniata</taxon>
        <taxon>Vertebrata</taxon>
        <taxon>Euteleostomi</taxon>
        <taxon>Actinopterygii</taxon>
        <taxon>Neopterygii</taxon>
        <taxon>Teleostei</taxon>
        <taxon>Neoteleostei</taxon>
        <taxon>Acanthomorphata</taxon>
        <taxon>Ovalentaria</taxon>
        <taxon>Atherinomorphae</taxon>
        <taxon>Cyprinodontiformes</taxon>
        <taxon>Poeciliidae</taxon>
        <taxon>Poeciliinae</taxon>
        <taxon>Poecilia</taxon>
    </lineage>
</organism>
<reference evidence="6" key="1">
    <citation type="submission" date="2025-08" db="UniProtKB">
        <authorList>
            <consortium name="Ensembl"/>
        </authorList>
    </citation>
    <scope>IDENTIFICATION</scope>
</reference>
<dbReference type="Proteomes" id="UP000261500">
    <property type="component" value="Unplaced"/>
</dbReference>
<feature type="signal peptide" evidence="4">
    <location>
        <begin position="1"/>
        <end position="17"/>
    </location>
</feature>
<dbReference type="GeneTree" id="ENSGT00940000161826"/>
<sequence>MLFITSVFFFFILGAFAGSPELEKVEFMETETNTIELGAFDGLVKLKSVEISTNPLRSVPVGFWFSKLKNLAAIRLYENQLTTIPEDLFMELPNLEEISLQGNRISALSPNLFPHKGKLIKLILDSNLLTSLPEEYFVGFPKVKLLTLRNNQLTSLPPVLFGEMPKLTELSLQQNNLTNNDLQTLSGDVFDSLTKLKKLDLSNNPWQCDCNLIDFYHWIKTNADKLTPKVHCEYPEHLKGQEITLLNEDQLVCPTLPPTTTTLPTTIPTTVQTTKPTTTLTTTTLDACKAPWGSNIFCCFYSPM</sequence>
<accession>A0A3B3UA97</accession>
<evidence type="ECO:0000313" key="7">
    <source>
        <dbReference type="Proteomes" id="UP000261500"/>
    </source>
</evidence>
<evidence type="ECO:0000256" key="4">
    <source>
        <dbReference type="SAM" id="SignalP"/>
    </source>
</evidence>
<dbReference type="Pfam" id="PF13855">
    <property type="entry name" value="LRR_8"/>
    <property type="match status" value="2"/>
</dbReference>